<dbReference type="BioCyc" id="SESP1179773:BN6_RS20805-MONOMER"/>
<dbReference type="SMART" id="SM00267">
    <property type="entry name" value="GGDEF"/>
    <property type="match status" value="1"/>
</dbReference>
<dbReference type="PROSITE" id="PS50883">
    <property type="entry name" value="EAL"/>
    <property type="match status" value="1"/>
</dbReference>
<dbReference type="PANTHER" id="PTHR44757">
    <property type="entry name" value="DIGUANYLATE CYCLASE DGCP"/>
    <property type="match status" value="1"/>
</dbReference>
<dbReference type="Gene3D" id="3.20.20.450">
    <property type="entry name" value="EAL domain"/>
    <property type="match status" value="1"/>
</dbReference>
<dbReference type="eggNOG" id="COG5001">
    <property type="taxonomic scope" value="Bacteria"/>
</dbReference>
<dbReference type="KEGG" id="sesp:BN6_42980"/>
<feature type="domain" description="PAS" evidence="1">
    <location>
        <begin position="176"/>
        <end position="220"/>
    </location>
</feature>
<dbReference type="STRING" id="1179773.BN6_42980"/>
<keyword evidence="5" id="KW-1185">Reference proteome</keyword>
<evidence type="ECO:0000313" key="4">
    <source>
        <dbReference type="EMBL" id="CCH31581.1"/>
    </source>
</evidence>
<evidence type="ECO:0000259" key="1">
    <source>
        <dbReference type="PROSITE" id="PS50112"/>
    </source>
</evidence>
<sequence length="711" mass="76048">MRPGRRWSARRVCGRRLARGARTRPSLPAGWRGGVVDGDGALHREVLDRADVGFGVTDGEGVLRWVNPALARILGVAVDRVAGRSLPALLPGVPERPRSGLALLAAGAVREDHRWLEVTCQPLERDGGLLYRVADVTAWRDRELEATHEADALRRAQVSGRMGTWEWHIAEDCVVWSDTLLEMFGLPPGTRMDFGSYASLVHPEDLATVRAALEEAMRSGAGFSYTHRVVVAGRRPERWFECFGEFVLDGDGTPVRALGTAHDITGARRVHDELRALAEQDPLTGLANRRAVTRELERRLGAGGSGALLLLDLDNFKDVNDLRGHAVGDRLMKTLAGALRSRLSPPQTIGRLGGDEFAVVLPGCSAAEAAVVADGLRDAVASLPLVAASAHVTVSTGVAEYGSGDTWELVLANADLALYASKAAGRNRVTVYEPGHYADTAKRVSVMDRLRAALDGGGLALHAMPMVQLSTGRTLGHELLLRLEDGQEPRLGPAEFLPEAERSNLVLDIDRWVLSTAIDTLVRHPDLDLRFNVNVSGRTLEDEDFGGFVLDRLATAGVAPGRLGLEITETAAVTNLDAARALAVQLRGFGCRITLDDFGSGFGSFVHLKHLPITGIKIDGEFVRGIDERSTDAVLVAGIVEIARGLGLSAVAEWVERPAQVATLIGLGVRVGQGFHLGRPVPLAQILSAAPVTPNGALSTPSAGAEDRARS</sequence>
<dbReference type="Pfam" id="PF08448">
    <property type="entry name" value="PAS_4"/>
    <property type="match status" value="1"/>
</dbReference>
<evidence type="ECO:0000259" key="3">
    <source>
        <dbReference type="PROSITE" id="PS50887"/>
    </source>
</evidence>
<dbReference type="PATRIC" id="fig|1179773.3.peg.4302"/>
<dbReference type="Pfam" id="PF00990">
    <property type="entry name" value="GGDEF"/>
    <property type="match status" value="1"/>
</dbReference>
<dbReference type="SMART" id="SM00091">
    <property type="entry name" value="PAS"/>
    <property type="match status" value="2"/>
</dbReference>
<dbReference type="PROSITE" id="PS50112">
    <property type="entry name" value="PAS"/>
    <property type="match status" value="2"/>
</dbReference>
<organism evidence="4 5">
    <name type="scientific">Saccharothrix espanaensis (strain ATCC 51144 / DSM 44229 / JCM 9112 / NBRC 15066 / NRRL 15764)</name>
    <dbReference type="NCBI Taxonomy" id="1179773"/>
    <lineage>
        <taxon>Bacteria</taxon>
        <taxon>Bacillati</taxon>
        <taxon>Actinomycetota</taxon>
        <taxon>Actinomycetes</taxon>
        <taxon>Pseudonocardiales</taxon>
        <taxon>Pseudonocardiaceae</taxon>
        <taxon>Saccharothrix</taxon>
    </lineage>
</organism>
<evidence type="ECO:0000313" key="5">
    <source>
        <dbReference type="Proteomes" id="UP000006281"/>
    </source>
</evidence>
<dbReference type="PROSITE" id="PS50887">
    <property type="entry name" value="GGDEF"/>
    <property type="match status" value="1"/>
</dbReference>
<dbReference type="InterPro" id="IPR035919">
    <property type="entry name" value="EAL_sf"/>
</dbReference>
<reference evidence="4 5" key="1">
    <citation type="journal article" date="2012" name="BMC Genomics">
        <title>Complete genome sequence of Saccharothrix espanaensis DSM 44229T and comparison to the other completely sequenced Pseudonocardiaceae.</title>
        <authorList>
            <person name="Strobel T."/>
            <person name="Al-Dilaimi A."/>
            <person name="Blom J."/>
            <person name="Gessner A."/>
            <person name="Kalinowski J."/>
            <person name="Luzhetska M."/>
            <person name="Puhler A."/>
            <person name="Szczepanowski R."/>
            <person name="Bechthold A."/>
            <person name="Ruckert C."/>
        </authorList>
    </citation>
    <scope>NUCLEOTIDE SEQUENCE [LARGE SCALE GENOMIC DNA]</scope>
    <source>
        <strain evidence="5">ATCC 51144 / DSM 44229 / JCM 9112 / NBRC 15066 / NRRL 15764</strain>
    </source>
</reference>
<dbReference type="InterPro" id="IPR001633">
    <property type="entry name" value="EAL_dom"/>
</dbReference>
<dbReference type="InterPro" id="IPR043128">
    <property type="entry name" value="Rev_trsase/Diguanyl_cyclase"/>
</dbReference>
<name>K0JZY1_SACES</name>
<dbReference type="Gene3D" id="3.30.450.20">
    <property type="entry name" value="PAS domain"/>
    <property type="match status" value="2"/>
</dbReference>
<dbReference type="HOGENOM" id="CLU_000445_70_20_11"/>
<dbReference type="CDD" id="cd00130">
    <property type="entry name" value="PAS"/>
    <property type="match status" value="1"/>
</dbReference>
<feature type="domain" description="PAS" evidence="1">
    <location>
        <begin position="39"/>
        <end position="86"/>
    </location>
</feature>
<dbReference type="SUPFAM" id="SSF141868">
    <property type="entry name" value="EAL domain-like"/>
    <property type="match status" value="1"/>
</dbReference>
<dbReference type="NCBIfam" id="TIGR00254">
    <property type="entry name" value="GGDEF"/>
    <property type="match status" value="1"/>
</dbReference>
<dbReference type="AlphaFoldDB" id="K0JZY1"/>
<dbReference type="CDD" id="cd01949">
    <property type="entry name" value="GGDEF"/>
    <property type="match status" value="1"/>
</dbReference>
<dbReference type="SUPFAM" id="SSF55073">
    <property type="entry name" value="Nucleotide cyclase"/>
    <property type="match status" value="1"/>
</dbReference>
<feature type="domain" description="EAL" evidence="2">
    <location>
        <begin position="443"/>
        <end position="694"/>
    </location>
</feature>
<dbReference type="eggNOG" id="COG2202">
    <property type="taxonomic scope" value="Bacteria"/>
</dbReference>
<dbReference type="EMBL" id="HE804045">
    <property type="protein sequence ID" value="CCH31581.1"/>
    <property type="molecule type" value="Genomic_DNA"/>
</dbReference>
<gene>
    <name evidence="4" type="ordered locus">BN6_42980</name>
</gene>
<dbReference type="SUPFAM" id="SSF55785">
    <property type="entry name" value="PYP-like sensor domain (PAS domain)"/>
    <property type="match status" value="2"/>
</dbReference>
<dbReference type="InterPro" id="IPR013655">
    <property type="entry name" value="PAS_fold_3"/>
</dbReference>
<dbReference type="InterPro" id="IPR000160">
    <property type="entry name" value="GGDEF_dom"/>
</dbReference>
<feature type="domain" description="GGDEF" evidence="3">
    <location>
        <begin position="304"/>
        <end position="434"/>
    </location>
</feature>
<dbReference type="PANTHER" id="PTHR44757:SF2">
    <property type="entry name" value="BIOFILM ARCHITECTURE MAINTENANCE PROTEIN MBAA"/>
    <property type="match status" value="1"/>
</dbReference>
<dbReference type="Proteomes" id="UP000006281">
    <property type="component" value="Chromosome"/>
</dbReference>
<dbReference type="InterPro" id="IPR052155">
    <property type="entry name" value="Biofilm_reg_signaling"/>
</dbReference>
<proteinExistence type="predicted"/>
<dbReference type="InterPro" id="IPR035965">
    <property type="entry name" value="PAS-like_dom_sf"/>
</dbReference>
<protein>
    <submittedName>
        <fullName evidence="4">Putative diguanylate cyclase/phosphodiesterase with PAS/PAC sensor domain(S)</fullName>
    </submittedName>
</protein>
<evidence type="ECO:0000259" key="2">
    <source>
        <dbReference type="PROSITE" id="PS50883"/>
    </source>
</evidence>
<dbReference type="InterPro" id="IPR013656">
    <property type="entry name" value="PAS_4"/>
</dbReference>
<dbReference type="Pfam" id="PF00563">
    <property type="entry name" value="EAL"/>
    <property type="match status" value="1"/>
</dbReference>
<accession>K0JZY1</accession>
<dbReference type="SMART" id="SM00052">
    <property type="entry name" value="EAL"/>
    <property type="match status" value="1"/>
</dbReference>
<dbReference type="Pfam" id="PF08447">
    <property type="entry name" value="PAS_3"/>
    <property type="match status" value="1"/>
</dbReference>
<dbReference type="Gene3D" id="3.30.70.270">
    <property type="match status" value="1"/>
</dbReference>
<dbReference type="InterPro" id="IPR000014">
    <property type="entry name" value="PAS"/>
</dbReference>
<dbReference type="InterPro" id="IPR029787">
    <property type="entry name" value="Nucleotide_cyclase"/>
</dbReference>
<dbReference type="CDD" id="cd01948">
    <property type="entry name" value="EAL"/>
    <property type="match status" value="1"/>
</dbReference>